<evidence type="ECO:0000313" key="4">
    <source>
        <dbReference type="EMBL" id="MFD2091503.1"/>
    </source>
</evidence>
<dbReference type="InterPro" id="IPR050300">
    <property type="entry name" value="GDXG_lipolytic_enzyme"/>
</dbReference>
<evidence type="ECO:0000259" key="3">
    <source>
        <dbReference type="Pfam" id="PF07859"/>
    </source>
</evidence>
<dbReference type="EMBL" id="JBHUHP010000008">
    <property type="protein sequence ID" value="MFD2091503.1"/>
    <property type="molecule type" value="Genomic_DNA"/>
</dbReference>
<dbReference type="Pfam" id="PF07859">
    <property type="entry name" value="Abhydrolase_3"/>
    <property type="match status" value="1"/>
</dbReference>
<proteinExistence type="predicted"/>
<reference evidence="5" key="1">
    <citation type="journal article" date="2019" name="Int. J. Syst. Evol. Microbiol.">
        <title>The Global Catalogue of Microorganisms (GCM) 10K type strain sequencing project: providing services to taxonomists for standard genome sequencing and annotation.</title>
        <authorList>
            <consortium name="The Broad Institute Genomics Platform"/>
            <consortium name="The Broad Institute Genome Sequencing Center for Infectious Disease"/>
            <person name="Wu L."/>
            <person name="Ma J."/>
        </authorList>
    </citation>
    <scope>NUCLEOTIDE SEQUENCE [LARGE SCALE GENOMIC DNA]</scope>
    <source>
        <strain evidence="5">JCM 3338</strain>
    </source>
</reference>
<evidence type="ECO:0000313" key="5">
    <source>
        <dbReference type="Proteomes" id="UP001597402"/>
    </source>
</evidence>
<keyword evidence="1 4" id="KW-0378">Hydrolase</keyword>
<feature type="region of interest" description="Disordered" evidence="2">
    <location>
        <begin position="1"/>
        <end position="23"/>
    </location>
</feature>
<sequence length="272" mass="28251">MDSSDAEGVVVAPGREDRSVLTRPASAPDAVLAYGRDEEQVADVRFARRGADDRPVVVLLHGGFWRPQYDRVHVRPMTEALAGAGWSSVTPEYRRVPGRPDLAVGDVHAAVRAVAGWPDVAGRPVVLVGHSAGGHLALQAAATLEPPHAAAGVLALAPVADLRRAQELRLDGDAVPAFLGEDAAARPDLDPARLPTPVGAVRIVHGTGDGIVPLEVSRSYVRHHPGAVLTSVEGGHFAVIDPRSAAWPTVLGCLDDVAGRPPVGEGAGAPAR</sequence>
<name>A0ABW4X9M5_9ACTN</name>
<evidence type="ECO:0000256" key="1">
    <source>
        <dbReference type="ARBA" id="ARBA00022801"/>
    </source>
</evidence>
<accession>A0ABW4X9M5</accession>
<feature type="domain" description="Alpha/beta hydrolase fold-3" evidence="3">
    <location>
        <begin position="57"/>
        <end position="167"/>
    </location>
</feature>
<protein>
    <submittedName>
        <fullName evidence="4">Alpha/beta hydrolase family protein</fullName>
        <ecNumber evidence="4">3.4.-.-</ecNumber>
    </submittedName>
</protein>
<gene>
    <name evidence="4" type="ORF">ACFSHS_07920</name>
</gene>
<evidence type="ECO:0000256" key="2">
    <source>
        <dbReference type="SAM" id="MobiDB-lite"/>
    </source>
</evidence>
<dbReference type="RefSeq" id="WP_376873848.1">
    <property type="nucleotide sequence ID" value="NZ_JBHUHP010000008.1"/>
</dbReference>
<dbReference type="GO" id="GO:0016787">
    <property type="term" value="F:hydrolase activity"/>
    <property type="evidence" value="ECO:0007669"/>
    <property type="project" value="UniProtKB-KW"/>
</dbReference>
<dbReference type="Gene3D" id="3.40.50.1820">
    <property type="entry name" value="alpha/beta hydrolase"/>
    <property type="match status" value="1"/>
</dbReference>
<dbReference type="InterPro" id="IPR029058">
    <property type="entry name" value="AB_hydrolase_fold"/>
</dbReference>
<organism evidence="4 5">
    <name type="scientific">Blastococcus deserti</name>
    <dbReference type="NCBI Taxonomy" id="2259033"/>
    <lineage>
        <taxon>Bacteria</taxon>
        <taxon>Bacillati</taxon>
        <taxon>Actinomycetota</taxon>
        <taxon>Actinomycetes</taxon>
        <taxon>Geodermatophilales</taxon>
        <taxon>Geodermatophilaceae</taxon>
        <taxon>Blastococcus</taxon>
    </lineage>
</organism>
<keyword evidence="5" id="KW-1185">Reference proteome</keyword>
<dbReference type="InterPro" id="IPR013094">
    <property type="entry name" value="AB_hydrolase_3"/>
</dbReference>
<dbReference type="Proteomes" id="UP001597402">
    <property type="component" value="Unassembled WGS sequence"/>
</dbReference>
<dbReference type="PANTHER" id="PTHR48081">
    <property type="entry name" value="AB HYDROLASE SUPERFAMILY PROTEIN C4A8.06C"/>
    <property type="match status" value="1"/>
</dbReference>
<comment type="caution">
    <text evidence="4">The sequence shown here is derived from an EMBL/GenBank/DDBJ whole genome shotgun (WGS) entry which is preliminary data.</text>
</comment>
<dbReference type="EC" id="3.4.-.-" evidence="4"/>
<dbReference type="SUPFAM" id="SSF53474">
    <property type="entry name" value="alpha/beta-Hydrolases"/>
    <property type="match status" value="1"/>
</dbReference>